<dbReference type="InterPro" id="IPR017968">
    <property type="entry name" value="Acylphosphatase_CS"/>
</dbReference>
<dbReference type="InterPro" id="IPR001792">
    <property type="entry name" value="Acylphosphatase-like_dom"/>
</dbReference>
<dbReference type="SUPFAM" id="SSF54975">
    <property type="entry name" value="Acylphosphatase/BLUF domain-like"/>
    <property type="match status" value="1"/>
</dbReference>
<dbReference type="InterPro" id="IPR020456">
    <property type="entry name" value="Acylphosphatase"/>
</dbReference>
<feature type="active site" evidence="5">
    <location>
        <position position="36"/>
    </location>
</feature>
<dbReference type="Proteomes" id="UP000198461">
    <property type="component" value="Unassembled WGS sequence"/>
</dbReference>
<evidence type="ECO:0000259" key="8">
    <source>
        <dbReference type="PROSITE" id="PS51160"/>
    </source>
</evidence>
<feature type="active site" evidence="5">
    <location>
        <position position="18"/>
    </location>
</feature>
<name>A0A1N6EZG0_9GAMM</name>
<evidence type="ECO:0000256" key="7">
    <source>
        <dbReference type="RuleBase" id="RU004168"/>
    </source>
</evidence>
<evidence type="ECO:0000256" key="4">
    <source>
        <dbReference type="ARBA" id="ARBA00047645"/>
    </source>
</evidence>
<dbReference type="GO" id="GO:0003998">
    <property type="term" value="F:acylphosphatase activity"/>
    <property type="evidence" value="ECO:0007669"/>
    <property type="project" value="UniProtKB-EC"/>
</dbReference>
<dbReference type="RefSeq" id="WP_074201137.1">
    <property type="nucleotide sequence ID" value="NZ_FSRE01000002.1"/>
</dbReference>
<dbReference type="AlphaFoldDB" id="A0A1N6EZG0"/>
<dbReference type="InterPro" id="IPR036046">
    <property type="entry name" value="Acylphosphatase-like_dom_sf"/>
</dbReference>
<dbReference type="PANTHER" id="PTHR47268:SF4">
    <property type="entry name" value="ACYLPHOSPHATASE"/>
    <property type="match status" value="1"/>
</dbReference>
<evidence type="ECO:0000256" key="3">
    <source>
        <dbReference type="ARBA" id="ARBA00015991"/>
    </source>
</evidence>
<dbReference type="Gene3D" id="3.30.70.100">
    <property type="match status" value="1"/>
</dbReference>
<evidence type="ECO:0000256" key="1">
    <source>
        <dbReference type="ARBA" id="ARBA00005614"/>
    </source>
</evidence>
<accession>A0A1N6EZG0</accession>
<keyword evidence="5 6" id="KW-0378">Hydrolase</keyword>
<feature type="domain" description="Acylphosphatase-like" evidence="8">
    <location>
        <begin position="3"/>
        <end position="90"/>
    </location>
</feature>
<comment type="catalytic activity">
    <reaction evidence="4 5 6">
        <text>an acyl phosphate + H2O = a carboxylate + phosphate + H(+)</text>
        <dbReference type="Rhea" id="RHEA:14965"/>
        <dbReference type="ChEBI" id="CHEBI:15377"/>
        <dbReference type="ChEBI" id="CHEBI:15378"/>
        <dbReference type="ChEBI" id="CHEBI:29067"/>
        <dbReference type="ChEBI" id="CHEBI:43474"/>
        <dbReference type="ChEBI" id="CHEBI:59918"/>
        <dbReference type="EC" id="3.6.1.7"/>
    </reaction>
</comment>
<dbReference type="OrthoDB" id="5295388at2"/>
<dbReference type="Pfam" id="PF00708">
    <property type="entry name" value="Acylphosphatase"/>
    <property type="match status" value="1"/>
</dbReference>
<proteinExistence type="inferred from homology"/>
<dbReference type="PROSITE" id="PS00151">
    <property type="entry name" value="ACYLPHOSPHATASE_2"/>
    <property type="match status" value="1"/>
</dbReference>
<dbReference type="PROSITE" id="PS51160">
    <property type="entry name" value="ACYLPHOSPHATASE_3"/>
    <property type="match status" value="1"/>
</dbReference>
<evidence type="ECO:0000313" key="9">
    <source>
        <dbReference type="EMBL" id="SIN88381.1"/>
    </source>
</evidence>
<comment type="similarity">
    <text evidence="1 7">Belongs to the acylphosphatase family.</text>
</comment>
<evidence type="ECO:0000256" key="6">
    <source>
        <dbReference type="RuleBase" id="RU000553"/>
    </source>
</evidence>
<dbReference type="EC" id="3.6.1.7" evidence="2 5"/>
<organism evidence="9 10">
    <name type="scientific">Sulfurivirga caldicuralii</name>
    <dbReference type="NCBI Taxonomy" id="364032"/>
    <lineage>
        <taxon>Bacteria</taxon>
        <taxon>Pseudomonadati</taxon>
        <taxon>Pseudomonadota</taxon>
        <taxon>Gammaproteobacteria</taxon>
        <taxon>Thiotrichales</taxon>
        <taxon>Piscirickettsiaceae</taxon>
        <taxon>Sulfurivirga</taxon>
    </lineage>
</organism>
<protein>
    <recommendedName>
        <fullName evidence="3 5">Acylphosphatase</fullName>
        <ecNumber evidence="2 5">3.6.1.7</ecNumber>
    </recommendedName>
</protein>
<dbReference type="PROSITE" id="PS00150">
    <property type="entry name" value="ACYLPHOSPHATASE_1"/>
    <property type="match status" value="1"/>
</dbReference>
<evidence type="ECO:0000256" key="2">
    <source>
        <dbReference type="ARBA" id="ARBA00012150"/>
    </source>
</evidence>
<dbReference type="STRING" id="364032.SAMN05443662_0844"/>
<reference evidence="9 10" key="1">
    <citation type="submission" date="2016-11" db="EMBL/GenBank/DDBJ databases">
        <authorList>
            <person name="Jaros S."/>
            <person name="Januszkiewicz K."/>
            <person name="Wedrychowicz H."/>
        </authorList>
    </citation>
    <scope>NUCLEOTIDE SEQUENCE [LARGE SCALE GENOMIC DNA]</scope>
    <source>
        <strain evidence="9 10">DSM 17737</strain>
    </source>
</reference>
<dbReference type="PANTHER" id="PTHR47268">
    <property type="entry name" value="ACYLPHOSPHATASE"/>
    <property type="match status" value="1"/>
</dbReference>
<dbReference type="EMBL" id="FSRE01000002">
    <property type="protein sequence ID" value="SIN88381.1"/>
    <property type="molecule type" value="Genomic_DNA"/>
</dbReference>
<dbReference type="PRINTS" id="PR00112">
    <property type="entry name" value="ACYLPHPHTASE"/>
</dbReference>
<evidence type="ECO:0000256" key="5">
    <source>
        <dbReference type="PROSITE-ProRule" id="PRU00520"/>
    </source>
</evidence>
<sequence length="90" mass="10158">MERLHALVSGRVQGVWFRAYTQRKARELGLTGWVRNLPDGRVEVVAEGPRPQLEALAQWLWQGSPLSKVTDVSLSWLPATGEFLRFEVVG</sequence>
<dbReference type="NCBIfam" id="NF011007">
    <property type="entry name" value="PRK14433.1"/>
    <property type="match status" value="1"/>
</dbReference>
<gene>
    <name evidence="9" type="ORF">SAMN05443662_0844</name>
</gene>
<evidence type="ECO:0000313" key="10">
    <source>
        <dbReference type="Proteomes" id="UP000198461"/>
    </source>
</evidence>
<keyword evidence="10" id="KW-1185">Reference proteome</keyword>